<dbReference type="Gene3D" id="3.40.50.150">
    <property type="entry name" value="Vaccinia Virus protein VP39"/>
    <property type="match status" value="1"/>
</dbReference>
<organism evidence="3 4">
    <name type="scientific">Pseudomonas putida</name>
    <name type="common">Arthrobacter siderocapsulatus</name>
    <dbReference type="NCBI Taxonomy" id="303"/>
    <lineage>
        <taxon>Bacteria</taxon>
        <taxon>Pseudomonadati</taxon>
        <taxon>Pseudomonadota</taxon>
        <taxon>Gammaproteobacteria</taxon>
        <taxon>Pseudomonadales</taxon>
        <taxon>Pseudomonadaceae</taxon>
        <taxon>Pseudomonas</taxon>
    </lineage>
</organism>
<evidence type="ECO:0000313" key="3">
    <source>
        <dbReference type="EMBL" id="ROQ48852.1"/>
    </source>
</evidence>
<protein>
    <submittedName>
        <fullName evidence="3">Methyltransferase family protein</fullName>
    </submittedName>
</protein>
<reference evidence="3 4" key="1">
    <citation type="submission" date="2018-11" db="EMBL/GenBank/DDBJ databases">
        <title>Genomic analyses of the natural microbiome of Caenorhabditis elegans.</title>
        <authorList>
            <person name="Samuel B."/>
        </authorList>
    </citation>
    <scope>NUCLEOTIDE SEQUENCE [LARGE SCALE GENOMIC DNA]</scope>
    <source>
        <strain evidence="3 4">BIGb0473</strain>
    </source>
</reference>
<dbReference type="OrthoDB" id="9801363at2"/>
<comment type="caution">
    <text evidence="3">The sequence shown here is derived from an EMBL/GenBank/DDBJ whole genome shotgun (WGS) entry which is preliminary data.</text>
</comment>
<dbReference type="InterPro" id="IPR048711">
    <property type="entry name" value="WHD_Rv2258c"/>
</dbReference>
<dbReference type="AlphaFoldDB" id="A0A9X8HJL6"/>
<dbReference type="InterPro" id="IPR029063">
    <property type="entry name" value="SAM-dependent_MTases_sf"/>
</dbReference>
<evidence type="ECO:0000259" key="1">
    <source>
        <dbReference type="Pfam" id="PF13847"/>
    </source>
</evidence>
<dbReference type="PANTHER" id="PTHR45128:SF2">
    <property type="entry name" value="METHYLTRANSFERASE DOMAIN-CONTAINING PROTEIN"/>
    <property type="match status" value="1"/>
</dbReference>
<feature type="domain" description="Methyltransferase" evidence="1">
    <location>
        <begin position="167"/>
        <end position="281"/>
    </location>
</feature>
<dbReference type="GO" id="GO:0032259">
    <property type="term" value="P:methylation"/>
    <property type="evidence" value="ECO:0007669"/>
    <property type="project" value="UniProtKB-KW"/>
</dbReference>
<dbReference type="InterPro" id="IPR036388">
    <property type="entry name" value="WH-like_DNA-bd_sf"/>
</dbReference>
<keyword evidence="3" id="KW-0489">Methyltransferase</keyword>
<dbReference type="Proteomes" id="UP000269115">
    <property type="component" value="Unassembled WGS sequence"/>
</dbReference>
<dbReference type="Pfam" id="PF21320">
    <property type="entry name" value="WHD_Rv2258c"/>
    <property type="match status" value="1"/>
</dbReference>
<dbReference type="Pfam" id="PF13847">
    <property type="entry name" value="Methyltransf_31"/>
    <property type="match status" value="1"/>
</dbReference>
<dbReference type="GO" id="GO:0008168">
    <property type="term" value="F:methyltransferase activity"/>
    <property type="evidence" value="ECO:0007669"/>
    <property type="project" value="UniProtKB-KW"/>
</dbReference>
<dbReference type="SUPFAM" id="SSF53335">
    <property type="entry name" value="S-adenosyl-L-methionine-dependent methyltransferases"/>
    <property type="match status" value="1"/>
</dbReference>
<accession>A0A9X8HJL6</accession>
<dbReference type="EMBL" id="RJUR01000014">
    <property type="protein sequence ID" value="ROQ48852.1"/>
    <property type="molecule type" value="Genomic_DNA"/>
</dbReference>
<dbReference type="SUPFAM" id="SSF46785">
    <property type="entry name" value="Winged helix' DNA-binding domain"/>
    <property type="match status" value="1"/>
</dbReference>
<feature type="domain" description="S-adenosylmethionine-dependent methyltransferase Rv2258c-like winged HTH" evidence="2">
    <location>
        <begin position="26"/>
        <end position="90"/>
    </location>
</feature>
<sequence>MSKPASTPFIHTLINDLGAAAMLPNIMLGEELGLYRAMADGQPVTAQTLATRTGCNARLLREWLNAHAASGYMQHNDEHFSLDEQQAQALAHEDSATYIAGGTQAIASMVLDKDKLVAAMRGDGGLAWGDHHACMFGGVERLFRPGYRNHLVGSWLPALEGVVDKLHAGARVADIGCGLGTSTLLMAEAFAASHFDGIDYHAPSVATAGQRARDSGLTERVRFTQASAKDYPGRDYDLVCFFDCLHDLGDPVGAARHAWQALKPGGTLLLVEPFSNDRLDDNLNPVGRLFYAVSTFLCTPNSLSQEVGLGLGAQAGEARIRGVLEEAGFSHMRRACETPFNLILEARK</sequence>
<evidence type="ECO:0000313" key="4">
    <source>
        <dbReference type="Proteomes" id="UP000269115"/>
    </source>
</evidence>
<dbReference type="InterPro" id="IPR025714">
    <property type="entry name" value="Methyltranfer_dom"/>
</dbReference>
<keyword evidence="3" id="KW-0808">Transferase</keyword>
<name>A0A9X8HJL6_PSEPU</name>
<dbReference type="RefSeq" id="WP_043860237.1">
    <property type="nucleotide sequence ID" value="NZ_LKGZ01000001.1"/>
</dbReference>
<dbReference type="PANTHER" id="PTHR45128">
    <property type="entry name" value="METHYLTRANSFERASE TYPE 11"/>
    <property type="match status" value="1"/>
</dbReference>
<evidence type="ECO:0000259" key="2">
    <source>
        <dbReference type="Pfam" id="PF21320"/>
    </source>
</evidence>
<dbReference type="Gene3D" id="1.10.10.10">
    <property type="entry name" value="Winged helix-like DNA-binding domain superfamily/Winged helix DNA-binding domain"/>
    <property type="match status" value="1"/>
</dbReference>
<proteinExistence type="predicted"/>
<gene>
    <name evidence="3" type="ORF">EDF85_3154</name>
</gene>
<dbReference type="CDD" id="cd02440">
    <property type="entry name" value="AdoMet_MTases"/>
    <property type="match status" value="1"/>
</dbReference>
<dbReference type="InterPro" id="IPR036390">
    <property type="entry name" value="WH_DNA-bd_sf"/>
</dbReference>
<dbReference type="InterPro" id="IPR053173">
    <property type="entry name" value="SAM-binding_MTase"/>
</dbReference>